<evidence type="ECO:0000256" key="3">
    <source>
        <dbReference type="SAM" id="SignalP"/>
    </source>
</evidence>
<keyword evidence="5" id="KW-1185">Reference proteome</keyword>
<feature type="region of interest" description="Disordered" evidence="1">
    <location>
        <begin position="275"/>
        <end position="298"/>
    </location>
</feature>
<keyword evidence="2" id="KW-0472">Membrane</keyword>
<feature type="transmembrane region" description="Helical" evidence="2">
    <location>
        <begin position="439"/>
        <end position="462"/>
    </location>
</feature>
<feature type="signal peptide" evidence="3">
    <location>
        <begin position="1"/>
        <end position="21"/>
    </location>
</feature>
<feature type="region of interest" description="Disordered" evidence="1">
    <location>
        <begin position="35"/>
        <end position="62"/>
    </location>
</feature>
<feature type="chain" id="PRO_5007561898" description="Pherophorin domain-containing protein" evidence="3">
    <location>
        <begin position="22"/>
        <end position="599"/>
    </location>
</feature>
<evidence type="ECO:0000256" key="2">
    <source>
        <dbReference type="SAM" id="Phobius"/>
    </source>
</evidence>
<keyword evidence="3" id="KW-0732">Signal</keyword>
<evidence type="ECO:0008006" key="6">
    <source>
        <dbReference type="Google" id="ProtNLM"/>
    </source>
</evidence>
<dbReference type="AlphaFoldDB" id="A0A150G4Y7"/>
<evidence type="ECO:0000313" key="4">
    <source>
        <dbReference type="EMBL" id="KXZ44922.1"/>
    </source>
</evidence>
<keyword evidence="2" id="KW-0812">Transmembrane</keyword>
<reference evidence="5" key="1">
    <citation type="journal article" date="2016" name="Nat. Commun.">
        <title>The Gonium pectorale genome demonstrates co-option of cell cycle regulation during the evolution of multicellularity.</title>
        <authorList>
            <person name="Hanschen E.R."/>
            <person name="Marriage T.N."/>
            <person name="Ferris P.J."/>
            <person name="Hamaji T."/>
            <person name="Toyoda A."/>
            <person name="Fujiyama A."/>
            <person name="Neme R."/>
            <person name="Noguchi H."/>
            <person name="Minakuchi Y."/>
            <person name="Suzuki M."/>
            <person name="Kawai-Toyooka H."/>
            <person name="Smith D.R."/>
            <person name="Sparks H."/>
            <person name="Anderson J."/>
            <person name="Bakaric R."/>
            <person name="Luria V."/>
            <person name="Karger A."/>
            <person name="Kirschner M.W."/>
            <person name="Durand P.M."/>
            <person name="Michod R.E."/>
            <person name="Nozaki H."/>
            <person name="Olson B.J."/>
        </authorList>
    </citation>
    <scope>NUCLEOTIDE SEQUENCE [LARGE SCALE GENOMIC DNA]</scope>
    <source>
        <strain evidence="5">NIES-2863</strain>
    </source>
</reference>
<evidence type="ECO:0000256" key="1">
    <source>
        <dbReference type="SAM" id="MobiDB-lite"/>
    </source>
</evidence>
<name>A0A150G4Y7_GONPE</name>
<evidence type="ECO:0000313" key="5">
    <source>
        <dbReference type="Proteomes" id="UP000075714"/>
    </source>
</evidence>
<organism evidence="4 5">
    <name type="scientific">Gonium pectorale</name>
    <name type="common">Green alga</name>
    <dbReference type="NCBI Taxonomy" id="33097"/>
    <lineage>
        <taxon>Eukaryota</taxon>
        <taxon>Viridiplantae</taxon>
        <taxon>Chlorophyta</taxon>
        <taxon>core chlorophytes</taxon>
        <taxon>Chlorophyceae</taxon>
        <taxon>CS clade</taxon>
        <taxon>Chlamydomonadales</taxon>
        <taxon>Volvocaceae</taxon>
        <taxon>Gonium</taxon>
    </lineage>
</organism>
<feature type="compositionally biased region" description="Low complexity" evidence="1">
    <location>
        <begin position="504"/>
        <end position="516"/>
    </location>
</feature>
<dbReference type="Proteomes" id="UP000075714">
    <property type="component" value="Unassembled WGS sequence"/>
</dbReference>
<accession>A0A150G4Y7</accession>
<keyword evidence="2" id="KW-1133">Transmembrane helix</keyword>
<proteinExistence type="predicted"/>
<protein>
    <recommendedName>
        <fullName evidence="6">Pherophorin domain-containing protein</fullName>
    </recommendedName>
</protein>
<feature type="region of interest" description="Disordered" evidence="1">
    <location>
        <begin position="490"/>
        <end position="584"/>
    </location>
</feature>
<dbReference type="OrthoDB" id="549774at2759"/>
<feature type="compositionally biased region" description="Pro residues" evidence="1">
    <location>
        <begin position="278"/>
        <end position="292"/>
    </location>
</feature>
<feature type="compositionally biased region" description="Pro residues" evidence="1">
    <location>
        <begin position="525"/>
        <end position="543"/>
    </location>
</feature>
<comment type="caution">
    <text evidence="4">The sequence shown here is derived from an EMBL/GenBank/DDBJ whole genome shotgun (WGS) entry which is preliminary data.</text>
</comment>
<dbReference type="EMBL" id="LSYV01000061">
    <property type="protein sequence ID" value="KXZ44922.1"/>
    <property type="molecule type" value="Genomic_DNA"/>
</dbReference>
<gene>
    <name evidence="4" type="ORF">GPECTOR_60g699</name>
</gene>
<sequence length="599" mass="59696">MERCLIPLVAVTCILLAGSHAAVLQSSTILASETEARDGGHARGGAGDWARTESHAGVASPRDRSLAAADAAGASTAAAEIATAATTASLTSSATRRALAALPSSLTNGSASATFPSAAFAAWCAADSACAAADAGGGLALRLLHHADAAAVAAVTSSTINWPSPFSGAGVSNISLVSGLVELQLAGLASKQDAAICAAASPCVAQLSIPLTSAADPSLSFVCLRLEPTLAGSSYQAAGYPPGSDGTAISGIILNGALRCNTTKFGRHVIMQYRQAPLTPPPPPSSPPPPSGPLLNATGAKYTSDVQLEMTLAASLSFDALKADGALLSSLTSSLTSTLTSSLGGLVPAMLLLSSVTNSTGRIVKISRYGASPLTAISIQFRLVVPAGATEGQISALKQLVATSTPVLFTGSPYTPYFIGPASVVVLAPEHDDALSSGAIVALTLGCLVAGSLLALAAYGLYRWRAYAAILPKKPDGEYDTYGELLVKPRKGTHRQSIKDQRIAPDPAAPAAHPAPSSNEGGAAVPPPWNGADAPPPPPPLAVPAPAAGPAGGGPSSTAVPVGEDTRDARYGAPSTRAAAGGAGLRAHAELGSARMAWS</sequence>